<accession>A0A6V8KM08</accession>
<name>A0A6V8KM08_9ACTN</name>
<proteinExistence type="predicted"/>
<dbReference type="AlphaFoldDB" id="A0A6V8KM08"/>
<evidence type="ECO:0000313" key="2">
    <source>
        <dbReference type="Proteomes" id="UP000482800"/>
    </source>
</evidence>
<dbReference type="EMBL" id="BLPF01000003">
    <property type="protein sequence ID" value="GFJ83461.1"/>
    <property type="molecule type" value="Genomic_DNA"/>
</dbReference>
<comment type="caution">
    <text evidence="1">The sequence shown here is derived from an EMBL/GenBank/DDBJ whole genome shotgun (WGS) entry which is preliminary data.</text>
</comment>
<evidence type="ECO:0000313" key="1">
    <source>
        <dbReference type="EMBL" id="GFJ83461.1"/>
    </source>
</evidence>
<keyword evidence="2" id="KW-1185">Reference proteome</keyword>
<dbReference type="Proteomes" id="UP000482800">
    <property type="component" value="Unassembled WGS sequence"/>
</dbReference>
<reference evidence="1 2" key="2">
    <citation type="submission" date="2020-03" db="EMBL/GenBank/DDBJ databases">
        <authorList>
            <person name="Ichikawa N."/>
            <person name="Kimura A."/>
            <person name="Kitahashi Y."/>
            <person name="Uohara A."/>
        </authorList>
    </citation>
    <scope>NUCLEOTIDE SEQUENCE [LARGE SCALE GENOMIC DNA]</scope>
    <source>
        <strain evidence="1 2">NBRC 108639</strain>
    </source>
</reference>
<gene>
    <name evidence="1" type="ORF">Phou_076410</name>
</gene>
<reference evidence="1 2" key="1">
    <citation type="submission" date="2020-03" db="EMBL/GenBank/DDBJ databases">
        <title>Whole genome shotgun sequence of Phytohabitans houttuyneae NBRC 108639.</title>
        <authorList>
            <person name="Komaki H."/>
            <person name="Tamura T."/>
        </authorList>
    </citation>
    <scope>NUCLEOTIDE SEQUENCE [LARGE SCALE GENOMIC DNA]</scope>
    <source>
        <strain evidence="1 2">NBRC 108639</strain>
    </source>
</reference>
<organism evidence="1 2">
    <name type="scientific">Phytohabitans houttuyneae</name>
    <dbReference type="NCBI Taxonomy" id="1076126"/>
    <lineage>
        <taxon>Bacteria</taxon>
        <taxon>Bacillati</taxon>
        <taxon>Actinomycetota</taxon>
        <taxon>Actinomycetes</taxon>
        <taxon>Micromonosporales</taxon>
        <taxon>Micromonosporaceae</taxon>
    </lineage>
</organism>
<protein>
    <submittedName>
        <fullName evidence="1">Uncharacterized protein</fullName>
    </submittedName>
</protein>
<dbReference type="RefSeq" id="WP_246274144.1">
    <property type="nucleotide sequence ID" value="NZ_BLPF01000003.1"/>
</dbReference>
<sequence>MSLPVPNLDDRDFAALLTAARDKIKASGGSWTDLSVHDPGIVLLEAFAYLTEVMIYRLNRLPEKAYVSFLNMLGVSRHPPSAASTLITFRRTGSETGDAIAIPAGTRVAAAGGADPEPVVFTTEAGQIPAGAAEVTVRAHHYELVEGS</sequence>